<dbReference type="CDD" id="cd00077">
    <property type="entry name" value="HDc"/>
    <property type="match status" value="1"/>
</dbReference>
<dbReference type="SUPFAM" id="SSF81271">
    <property type="entry name" value="TGS-like"/>
    <property type="match status" value="1"/>
</dbReference>
<dbReference type="PANTHER" id="PTHR21262">
    <property type="entry name" value="GUANOSINE-3',5'-BIS DIPHOSPHATE 3'-PYROPHOSPHOHYDROLASE"/>
    <property type="match status" value="1"/>
</dbReference>
<accession>A0ABR9ZTR0</accession>
<dbReference type="SMART" id="SM00471">
    <property type="entry name" value="HDc"/>
    <property type="match status" value="1"/>
</dbReference>
<dbReference type="CDD" id="cd05399">
    <property type="entry name" value="NT_Rel-Spo_like"/>
    <property type="match status" value="1"/>
</dbReference>
<reference evidence="9 10" key="1">
    <citation type="submission" date="2020-11" db="EMBL/GenBank/DDBJ databases">
        <title>Fusibacter basophilias sp. nov.</title>
        <authorList>
            <person name="Qiu D."/>
        </authorList>
    </citation>
    <scope>NUCLEOTIDE SEQUENCE [LARGE SCALE GENOMIC DNA]</scope>
    <source>
        <strain evidence="9 10">Q10-2</strain>
    </source>
</reference>
<dbReference type="InterPro" id="IPR004811">
    <property type="entry name" value="RelA/Spo_fam"/>
</dbReference>
<dbReference type="RefSeq" id="WP_194701979.1">
    <property type="nucleotide sequence ID" value="NZ_JADKNH010000006.1"/>
</dbReference>
<dbReference type="EMBL" id="JADKNH010000006">
    <property type="protein sequence ID" value="MBF4693741.1"/>
    <property type="molecule type" value="Genomic_DNA"/>
</dbReference>
<dbReference type="InterPro" id="IPR006674">
    <property type="entry name" value="HD_domain"/>
</dbReference>
<evidence type="ECO:0000259" key="7">
    <source>
        <dbReference type="PROSITE" id="PS51831"/>
    </source>
</evidence>
<keyword evidence="10" id="KW-1185">Reference proteome</keyword>
<dbReference type="InterPro" id="IPR004095">
    <property type="entry name" value="TGS"/>
</dbReference>
<dbReference type="CDD" id="cd04876">
    <property type="entry name" value="ACT_RelA-SpoT"/>
    <property type="match status" value="1"/>
</dbReference>
<comment type="similarity">
    <text evidence="4">Belongs to the relA/spoT family.</text>
</comment>
<comment type="catalytic activity">
    <reaction evidence="3">
        <text>GTP + ATP = guanosine 3'-diphosphate 5'-triphosphate + AMP</text>
        <dbReference type="Rhea" id="RHEA:22088"/>
        <dbReference type="ChEBI" id="CHEBI:30616"/>
        <dbReference type="ChEBI" id="CHEBI:37565"/>
        <dbReference type="ChEBI" id="CHEBI:142410"/>
        <dbReference type="ChEBI" id="CHEBI:456215"/>
        <dbReference type="EC" id="2.7.6.5"/>
    </reaction>
</comment>
<evidence type="ECO:0000256" key="1">
    <source>
        <dbReference type="ARBA" id="ARBA00004976"/>
    </source>
</evidence>
<dbReference type="PROSITE" id="PS51831">
    <property type="entry name" value="HD"/>
    <property type="match status" value="1"/>
</dbReference>
<dbReference type="SUPFAM" id="SSF81301">
    <property type="entry name" value="Nucleotidyltransferase"/>
    <property type="match status" value="1"/>
</dbReference>
<evidence type="ECO:0000256" key="4">
    <source>
        <dbReference type="RuleBase" id="RU003847"/>
    </source>
</evidence>
<evidence type="ECO:0000313" key="10">
    <source>
        <dbReference type="Proteomes" id="UP000614200"/>
    </source>
</evidence>
<comment type="pathway">
    <text evidence="1">Purine metabolism; ppGpp biosynthesis; ppGpp from GTP: step 1/2.</text>
</comment>
<protein>
    <recommendedName>
        <fullName evidence="2">GTP diphosphokinase</fullName>
        <ecNumber evidence="2">2.7.6.5</ecNumber>
    </recommendedName>
</protein>
<proteinExistence type="inferred from homology"/>
<feature type="domain" description="ACT" evidence="6">
    <location>
        <begin position="651"/>
        <end position="725"/>
    </location>
</feature>
<comment type="caution">
    <text evidence="9">The sequence shown here is derived from an EMBL/GenBank/DDBJ whole genome shotgun (WGS) entry which is preliminary data.</text>
</comment>
<evidence type="ECO:0000259" key="8">
    <source>
        <dbReference type="PROSITE" id="PS51880"/>
    </source>
</evidence>
<organism evidence="9 10">
    <name type="scientific">Fusibacter ferrireducens</name>
    <dbReference type="NCBI Taxonomy" id="2785058"/>
    <lineage>
        <taxon>Bacteria</taxon>
        <taxon>Bacillati</taxon>
        <taxon>Bacillota</taxon>
        <taxon>Clostridia</taxon>
        <taxon>Eubacteriales</taxon>
        <taxon>Eubacteriales Family XII. Incertae Sedis</taxon>
        <taxon>Fusibacter</taxon>
    </lineage>
</organism>
<dbReference type="Pfam" id="PF19296">
    <property type="entry name" value="RelA_AH_RIS"/>
    <property type="match status" value="1"/>
</dbReference>
<dbReference type="PANTHER" id="PTHR21262:SF31">
    <property type="entry name" value="GTP PYROPHOSPHOKINASE"/>
    <property type="match status" value="1"/>
</dbReference>
<feature type="domain" description="HD" evidence="7">
    <location>
        <begin position="45"/>
        <end position="144"/>
    </location>
</feature>
<dbReference type="InterPro" id="IPR043519">
    <property type="entry name" value="NT_sf"/>
</dbReference>
<dbReference type="Gene3D" id="1.10.3210.10">
    <property type="entry name" value="Hypothetical protein af1432"/>
    <property type="match status" value="1"/>
</dbReference>
<dbReference type="Pfam" id="PF02824">
    <property type="entry name" value="TGS"/>
    <property type="match status" value="1"/>
</dbReference>
<comment type="function">
    <text evidence="4">In eubacteria ppGpp (guanosine 3'-diphosphate 5'-diphosphate) is a mediator of the stringent response that coordinates a variety of cellular activities in response to changes in nutritional abundance.</text>
</comment>
<dbReference type="InterPro" id="IPR007685">
    <property type="entry name" value="RelA_SpoT"/>
</dbReference>
<evidence type="ECO:0000313" key="9">
    <source>
        <dbReference type="EMBL" id="MBF4693741.1"/>
    </source>
</evidence>
<dbReference type="PROSITE" id="PS51880">
    <property type="entry name" value="TGS"/>
    <property type="match status" value="1"/>
</dbReference>
<dbReference type="EC" id="2.7.6.5" evidence="2"/>
<dbReference type="SUPFAM" id="SSF109604">
    <property type="entry name" value="HD-domain/PDEase-like"/>
    <property type="match status" value="1"/>
</dbReference>
<evidence type="ECO:0000259" key="6">
    <source>
        <dbReference type="PROSITE" id="PS51671"/>
    </source>
</evidence>
<dbReference type="InterPro" id="IPR033655">
    <property type="entry name" value="TGS_RelA/SpoT"/>
</dbReference>
<dbReference type="Gene3D" id="3.30.460.10">
    <property type="entry name" value="Beta Polymerase, domain 2"/>
    <property type="match status" value="1"/>
</dbReference>
<dbReference type="CDD" id="cd01668">
    <property type="entry name" value="TGS_RSH"/>
    <property type="match status" value="1"/>
</dbReference>
<dbReference type="SUPFAM" id="SSF55021">
    <property type="entry name" value="ACT-like"/>
    <property type="match status" value="1"/>
</dbReference>
<dbReference type="NCBIfam" id="TIGR00691">
    <property type="entry name" value="spoT_relA"/>
    <property type="match status" value="1"/>
</dbReference>
<dbReference type="SMART" id="SM00954">
    <property type="entry name" value="RelA_SpoT"/>
    <property type="match status" value="1"/>
</dbReference>
<dbReference type="Pfam" id="PF13328">
    <property type="entry name" value="HD_4"/>
    <property type="match status" value="1"/>
</dbReference>
<evidence type="ECO:0000256" key="2">
    <source>
        <dbReference type="ARBA" id="ARBA00013251"/>
    </source>
</evidence>
<dbReference type="Gene3D" id="3.30.70.260">
    <property type="match status" value="1"/>
</dbReference>
<dbReference type="InterPro" id="IPR012676">
    <property type="entry name" value="TGS-like"/>
</dbReference>
<dbReference type="Proteomes" id="UP000614200">
    <property type="component" value="Unassembled WGS sequence"/>
</dbReference>
<sequence>MNLEDYLTRVKQFAPYVNLDRIAKAYQYGEIAHEGQMRKDGTTPFFSHPANVSLILAELEMDEETIIAALLHDTVEDTTVKLEDVRTEFGDDVALLVDGVTKLAVINYETKQERQVENLRKMFLAMSSDIRVILIKLADRLHNIRTLGNMPPEKQKEKAEETLEIFAPIANRLGIFKIKWELEDLSLKYLDPEGYLDLVKKVDKKRTERESIINDYLAKLNKALTELHINFEIYGRPKNFYSIYKKMKYQHKEFDEIYDITAIRIICDDIKDCYSALGAVHTLWTPIPGRFKDYIAMPKPNLYQSIHTTLMGNGEPFEIQIRTREMHRIAEIGIAAHWKYKEGTNAANTEMEKKISWFRQMMEWQSDLKDPSEFMKSLKFDLFNTEVFVFTPDGAVVDLPVGSTPIDFAYKIHSEVGNKCVGAKVNGRIVPINYQLQNGQRVEILTSKNAVGPSRDWLKFVKSTQAKQRIKQWFKKERREENIEKGHEMIMSELRKQNLPTKVVLNEEYLAEILRRLSLKSLDDMYNAIGYGGILTNQVVPKIREKYIKEQKEEQAKKVPEVEKPEEHSKRKEEKKNETGVSVKGIDDILIRFAKCCSPVPGDEIIGYITRGRGVTIHRADCENFEKTDDSKNRFIEVEWADSKESSYLTNIQVVSIDRKGLLSDITTMMHDLNMMMTGISAKIDKNGIVIINISMEISDIEELNKFTRKVKMLSDVIEVKRVTS</sequence>
<dbReference type="InterPro" id="IPR045865">
    <property type="entry name" value="ACT-like_dom_sf"/>
</dbReference>
<dbReference type="Pfam" id="PF04607">
    <property type="entry name" value="RelA_SpoT"/>
    <property type="match status" value="1"/>
</dbReference>
<dbReference type="InterPro" id="IPR045600">
    <property type="entry name" value="RelA/SpoT_AH_RIS"/>
</dbReference>
<evidence type="ECO:0000256" key="5">
    <source>
        <dbReference type="SAM" id="MobiDB-lite"/>
    </source>
</evidence>
<dbReference type="Gene3D" id="3.10.20.30">
    <property type="match status" value="1"/>
</dbReference>
<feature type="domain" description="TGS" evidence="8">
    <location>
        <begin position="385"/>
        <end position="446"/>
    </location>
</feature>
<dbReference type="PROSITE" id="PS51671">
    <property type="entry name" value="ACT"/>
    <property type="match status" value="1"/>
</dbReference>
<gene>
    <name evidence="9" type="ORF">ISU02_11435</name>
</gene>
<feature type="region of interest" description="Disordered" evidence="5">
    <location>
        <begin position="554"/>
        <end position="578"/>
    </location>
</feature>
<name>A0ABR9ZTR0_9FIRM</name>
<dbReference type="InterPro" id="IPR003607">
    <property type="entry name" value="HD/PDEase_dom"/>
</dbReference>
<evidence type="ECO:0000256" key="3">
    <source>
        <dbReference type="ARBA" id="ARBA00048244"/>
    </source>
</evidence>
<dbReference type="InterPro" id="IPR012675">
    <property type="entry name" value="Beta-grasp_dom_sf"/>
</dbReference>
<dbReference type="InterPro" id="IPR002912">
    <property type="entry name" value="ACT_dom"/>
</dbReference>
<dbReference type="Pfam" id="PF13291">
    <property type="entry name" value="ACT_4"/>
    <property type="match status" value="1"/>
</dbReference>